<dbReference type="SUPFAM" id="SSF46785">
    <property type="entry name" value="Winged helix' DNA-binding domain"/>
    <property type="match status" value="1"/>
</dbReference>
<dbReference type="PROSITE" id="PS50931">
    <property type="entry name" value="HTH_LYSR"/>
    <property type="match status" value="1"/>
</dbReference>
<reference evidence="6 7" key="1">
    <citation type="submission" date="2022-06" db="EMBL/GenBank/DDBJ databases">
        <title>Roseomonas CN29.</title>
        <authorList>
            <person name="Cheng Y."/>
            <person name="He X."/>
        </authorList>
    </citation>
    <scope>NUCLEOTIDE SEQUENCE [LARGE SCALE GENOMIC DNA]</scope>
    <source>
        <strain evidence="6 7">CN29</strain>
    </source>
</reference>
<dbReference type="InterPro" id="IPR005119">
    <property type="entry name" value="LysR_subst-bd"/>
</dbReference>
<evidence type="ECO:0000256" key="3">
    <source>
        <dbReference type="ARBA" id="ARBA00023125"/>
    </source>
</evidence>
<accession>A0ABT1X6D9</accession>
<organism evidence="6 7">
    <name type="scientific">Roseomonas populi</name>
    <dbReference type="NCBI Taxonomy" id="3121582"/>
    <lineage>
        <taxon>Bacteria</taxon>
        <taxon>Pseudomonadati</taxon>
        <taxon>Pseudomonadota</taxon>
        <taxon>Alphaproteobacteria</taxon>
        <taxon>Acetobacterales</taxon>
        <taxon>Roseomonadaceae</taxon>
        <taxon>Roseomonas</taxon>
    </lineage>
</organism>
<comment type="similarity">
    <text evidence="1">Belongs to the LysR transcriptional regulatory family.</text>
</comment>
<dbReference type="PANTHER" id="PTHR30346">
    <property type="entry name" value="TRANSCRIPTIONAL DUAL REGULATOR HCAR-RELATED"/>
    <property type="match status" value="1"/>
</dbReference>
<dbReference type="RefSeq" id="WP_257716222.1">
    <property type="nucleotide sequence ID" value="NZ_JANJOU010000008.1"/>
</dbReference>
<feature type="domain" description="HTH lysR-type" evidence="5">
    <location>
        <begin position="1"/>
        <end position="58"/>
    </location>
</feature>
<evidence type="ECO:0000313" key="6">
    <source>
        <dbReference type="EMBL" id="MCR0982549.1"/>
    </source>
</evidence>
<dbReference type="EMBL" id="JANJOU010000008">
    <property type="protein sequence ID" value="MCR0982549.1"/>
    <property type="molecule type" value="Genomic_DNA"/>
</dbReference>
<comment type="caution">
    <text evidence="6">The sequence shown here is derived from an EMBL/GenBank/DDBJ whole genome shotgun (WGS) entry which is preliminary data.</text>
</comment>
<keyword evidence="2" id="KW-0805">Transcription regulation</keyword>
<sequence>MDTRFLETFLAVVEGGSISEAARRLHLTPAGVTQRLRALEGEIGAALLARTGRGVAPTPAGLRIAERARPLLHGLRDLSAGLEEGVLAGELRLGAVTTAAIGLLPDLLVSLRASHPGIDVRLQPGRSSELYAAILDAALDAALIAQPPFGVPKSCGWMDVRIEPMVLLVPESLAGEEPMALLSTQPFIRYDERSWGGKLAGDYLRRRRIRPREIFELETLDAIAVLVDRGLGISIVPDWAPPWPSGLSLAKLPLPDAPSRSIGLVWQRASPRVALIDALRGDIATLSGREGDGRP</sequence>
<dbReference type="Pfam" id="PF03466">
    <property type="entry name" value="LysR_substrate"/>
    <property type="match status" value="1"/>
</dbReference>
<dbReference type="InterPro" id="IPR000847">
    <property type="entry name" value="LysR_HTH_N"/>
</dbReference>
<dbReference type="SUPFAM" id="SSF53850">
    <property type="entry name" value="Periplasmic binding protein-like II"/>
    <property type="match status" value="1"/>
</dbReference>
<evidence type="ECO:0000313" key="7">
    <source>
        <dbReference type="Proteomes" id="UP001524642"/>
    </source>
</evidence>
<name>A0ABT1X6D9_9PROT</name>
<dbReference type="InterPro" id="IPR036388">
    <property type="entry name" value="WH-like_DNA-bd_sf"/>
</dbReference>
<gene>
    <name evidence="6" type="ORF">NRP21_10855</name>
</gene>
<evidence type="ECO:0000256" key="2">
    <source>
        <dbReference type="ARBA" id="ARBA00023015"/>
    </source>
</evidence>
<dbReference type="Gene3D" id="3.40.190.10">
    <property type="entry name" value="Periplasmic binding protein-like II"/>
    <property type="match status" value="2"/>
</dbReference>
<evidence type="ECO:0000259" key="5">
    <source>
        <dbReference type="PROSITE" id="PS50931"/>
    </source>
</evidence>
<proteinExistence type="inferred from homology"/>
<protein>
    <submittedName>
        <fullName evidence="6">LysR family transcriptional regulator</fullName>
    </submittedName>
</protein>
<evidence type="ECO:0000256" key="1">
    <source>
        <dbReference type="ARBA" id="ARBA00009437"/>
    </source>
</evidence>
<dbReference type="InterPro" id="IPR036390">
    <property type="entry name" value="WH_DNA-bd_sf"/>
</dbReference>
<dbReference type="Gene3D" id="1.10.10.10">
    <property type="entry name" value="Winged helix-like DNA-binding domain superfamily/Winged helix DNA-binding domain"/>
    <property type="match status" value="1"/>
</dbReference>
<dbReference type="Pfam" id="PF00126">
    <property type="entry name" value="HTH_1"/>
    <property type="match status" value="1"/>
</dbReference>
<keyword evidence="7" id="KW-1185">Reference proteome</keyword>
<dbReference type="PANTHER" id="PTHR30346:SF28">
    <property type="entry name" value="HTH-TYPE TRANSCRIPTIONAL REGULATOR CYNR"/>
    <property type="match status" value="1"/>
</dbReference>
<keyword evidence="3" id="KW-0238">DNA-binding</keyword>
<keyword evidence="4" id="KW-0804">Transcription</keyword>
<evidence type="ECO:0000256" key="4">
    <source>
        <dbReference type="ARBA" id="ARBA00023163"/>
    </source>
</evidence>
<dbReference type="Proteomes" id="UP001524642">
    <property type="component" value="Unassembled WGS sequence"/>
</dbReference>